<name>A0A5C6B8T3_9BACT</name>
<comment type="caution">
    <text evidence="3">The sequence shown here is derived from an EMBL/GenBank/DDBJ whole genome shotgun (WGS) entry which is preliminary data.</text>
</comment>
<evidence type="ECO:0000313" key="4">
    <source>
        <dbReference type="Proteomes" id="UP000320176"/>
    </source>
</evidence>
<dbReference type="SUPFAM" id="SSF52200">
    <property type="entry name" value="Toll/Interleukin receptor TIR domain"/>
    <property type="match status" value="1"/>
</dbReference>
<accession>A0A5C6B8T3</accession>
<sequence>MTKIFINYRRDDSAHFAGRICERLEREFGSNDVFMDVDNIPLGVDFRQHLHDAVSRCSVMIVVIGDKWLQVIDDSGARRLDDPKDFVRIEIESAIKNEIVIIPVLPANVAMPREEDLPETLRPLAFRNALSVSHTTKFQNQLDPLVETVRRVTAVDTPVEAIVVAEGPAHVASESIRQTSEAQCDVHDGQITTASILKYSFWTAVLTVAIMFLTVTTLYWTVEIPEKLRGGTLFSLALLWSLLIAVALVEIIRRKRRKNDVGV</sequence>
<dbReference type="AlphaFoldDB" id="A0A5C6B8T3"/>
<dbReference type="EMBL" id="SJPN01000001">
    <property type="protein sequence ID" value="TWU08052.1"/>
    <property type="molecule type" value="Genomic_DNA"/>
</dbReference>
<dbReference type="Pfam" id="PF13676">
    <property type="entry name" value="TIR_2"/>
    <property type="match status" value="1"/>
</dbReference>
<dbReference type="GO" id="GO:0007165">
    <property type="term" value="P:signal transduction"/>
    <property type="evidence" value="ECO:0007669"/>
    <property type="project" value="InterPro"/>
</dbReference>
<keyword evidence="4" id="KW-1185">Reference proteome</keyword>
<organism evidence="3 4">
    <name type="scientific">Stieleria varia</name>
    <dbReference type="NCBI Taxonomy" id="2528005"/>
    <lineage>
        <taxon>Bacteria</taxon>
        <taxon>Pseudomonadati</taxon>
        <taxon>Planctomycetota</taxon>
        <taxon>Planctomycetia</taxon>
        <taxon>Pirellulales</taxon>
        <taxon>Pirellulaceae</taxon>
        <taxon>Stieleria</taxon>
    </lineage>
</organism>
<protein>
    <recommendedName>
        <fullName evidence="2">TIR domain-containing protein</fullName>
    </recommendedName>
</protein>
<dbReference type="InterPro" id="IPR000157">
    <property type="entry name" value="TIR_dom"/>
</dbReference>
<evidence type="ECO:0000256" key="1">
    <source>
        <dbReference type="SAM" id="Phobius"/>
    </source>
</evidence>
<reference evidence="3 4" key="1">
    <citation type="submission" date="2019-02" db="EMBL/GenBank/DDBJ databases">
        <title>Deep-cultivation of Planctomycetes and their phenomic and genomic characterization uncovers novel biology.</title>
        <authorList>
            <person name="Wiegand S."/>
            <person name="Jogler M."/>
            <person name="Boedeker C."/>
            <person name="Pinto D."/>
            <person name="Vollmers J."/>
            <person name="Rivas-Marin E."/>
            <person name="Kohn T."/>
            <person name="Peeters S.H."/>
            <person name="Heuer A."/>
            <person name="Rast P."/>
            <person name="Oberbeckmann S."/>
            <person name="Bunk B."/>
            <person name="Jeske O."/>
            <person name="Meyerdierks A."/>
            <person name="Storesund J.E."/>
            <person name="Kallscheuer N."/>
            <person name="Luecker S."/>
            <person name="Lage O.M."/>
            <person name="Pohl T."/>
            <person name="Merkel B.J."/>
            <person name="Hornburger P."/>
            <person name="Mueller R.-W."/>
            <person name="Bruemmer F."/>
            <person name="Labrenz M."/>
            <person name="Spormann A.M."/>
            <person name="Op Den Camp H."/>
            <person name="Overmann J."/>
            <person name="Amann R."/>
            <person name="Jetten M.S.M."/>
            <person name="Mascher T."/>
            <person name="Medema M.H."/>
            <person name="Devos D.P."/>
            <person name="Kaster A.-K."/>
            <person name="Ovreas L."/>
            <person name="Rohde M."/>
            <person name="Galperin M.Y."/>
            <person name="Jogler C."/>
        </authorList>
    </citation>
    <scope>NUCLEOTIDE SEQUENCE [LARGE SCALE GENOMIC DNA]</scope>
    <source>
        <strain evidence="3 4">Pla52n</strain>
    </source>
</reference>
<gene>
    <name evidence="3" type="ORF">Pla52n_06300</name>
</gene>
<dbReference type="PROSITE" id="PS50104">
    <property type="entry name" value="TIR"/>
    <property type="match status" value="1"/>
</dbReference>
<dbReference type="Proteomes" id="UP000320176">
    <property type="component" value="Unassembled WGS sequence"/>
</dbReference>
<feature type="domain" description="TIR" evidence="2">
    <location>
        <begin position="1"/>
        <end position="156"/>
    </location>
</feature>
<evidence type="ECO:0000313" key="3">
    <source>
        <dbReference type="EMBL" id="TWU08052.1"/>
    </source>
</evidence>
<keyword evidence="1" id="KW-1133">Transmembrane helix</keyword>
<feature type="transmembrane region" description="Helical" evidence="1">
    <location>
        <begin position="232"/>
        <end position="252"/>
    </location>
</feature>
<dbReference type="InterPro" id="IPR035897">
    <property type="entry name" value="Toll_tir_struct_dom_sf"/>
</dbReference>
<keyword evidence="1" id="KW-0472">Membrane</keyword>
<dbReference type="RefSeq" id="WP_146518164.1">
    <property type="nucleotide sequence ID" value="NZ_CP151726.1"/>
</dbReference>
<evidence type="ECO:0000259" key="2">
    <source>
        <dbReference type="PROSITE" id="PS50104"/>
    </source>
</evidence>
<feature type="transmembrane region" description="Helical" evidence="1">
    <location>
        <begin position="199"/>
        <end position="220"/>
    </location>
</feature>
<dbReference type="OrthoDB" id="574237at2"/>
<dbReference type="Gene3D" id="3.40.50.10140">
    <property type="entry name" value="Toll/interleukin-1 receptor homology (TIR) domain"/>
    <property type="match status" value="1"/>
</dbReference>
<keyword evidence="1" id="KW-0812">Transmembrane</keyword>
<proteinExistence type="predicted"/>